<name>A0A2P6QE89_ROSCH</name>
<dbReference type="Gramene" id="PRQ32504">
    <property type="protein sequence ID" value="PRQ32504"/>
    <property type="gene ID" value="RchiOBHm_Chr5g0047111"/>
</dbReference>
<evidence type="ECO:0000313" key="2">
    <source>
        <dbReference type="Proteomes" id="UP000238479"/>
    </source>
</evidence>
<keyword evidence="2" id="KW-1185">Reference proteome</keyword>
<dbReference type="Proteomes" id="UP000238479">
    <property type="component" value="Chromosome 5"/>
</dbReference>
<sequence length="42" mass="4757">MSVDALAEGASQNVQCEFNDYVQENEGSNYSSQFKNLDFTLY</sequence>
<evidence type="ECO:0000313" key="1">
    <source>
        <dbReference type="EMBL" id="PRQ32504.1"/>
    </source>
</evidence>
<dbReference type="EMBL" id="PDCK01000043">
    <property type="protein sequence ID" value="PRQ32504.1"/>
    <property type="molecule type" value="Genomic_DNA"/>
</dbReference>
<accession>A0A2P6QE89</accession>
<proteinExistence type="predicted"/>
<reference evidence="1 2" key="1">
    <citation type="journal article" date="2018" name="Nat. Genet.">
        <title>The Rosa genome provides new insights in the design of modern roses.</title>
        <authorList>
            <person name="Bendahmane M."/>
        </authorList>
    </citation>
    <scope>NUCLEOTIDE SEQUENCE [LARGE SCALE GENOMIC DNA]</scope>
    <source>
        <strain evidence="2">cv. Old Blush</strain>
    </source>
</reference>
<dbReference type="AlphaFoldDB" id="A0A2P6QE89"/>
<protein>
    <submittedName>
        <fullName evidence="1">Uncharacterized protein</fullName>
    </submittedName>
</protein>
<organism evidence="1 2">
    <name type="scientific">Rosa chinensis</name>
    <name type="common">China rose</name>
    <dbReference type="NCBI Taxonomy" id="74649"/>
    <lineage>
        <taxon>Eukaryota</taxon>
        <taxon>Viridiplantae</taxon>
        <taxon>Streptophyta</taxon>
        <taxon>Embryophyta</taxon>
        <taxon>Tracheophyta</taxon>
        <taxon>Spermatophyta</taxon>
        <taxon>Magnoliopsida</taxon>
        <taxon>eudicotyledons</taxon>
        <taxon>Gunneridae</taxon>
        <taxon>Pentapetalae</taxon>
        <taxon>rosids</taxon>
        <taxon>fabids</taxon>
        <taxon>Rosales</taxon>
        <taxon>Rosaceae</taxon>
        <taxon>Rosoideae</taxon>
        <taxon>Rosoideae incertae sedis</taxon>
        <taxon>Rosa</taxon>
    </lineage>
</organism>
<comment type="caution">
    <text evidence="1">The sequence shown here is derived from an EMBL/GenBank/DDBJ whole genome shotgun (WGS) entry which is preliminary data.</text>
</comment>
<gene>
    <name evidence="1" type="ORF">RchiOBHm_Chr5g0047111</name>
</gene>